<dbReference type="PANTHER" id="PTHR20856">
    <property type="entry name" value="DNA-DIRECTED RNA POLYMERASE I SUBUNIT 2"/>
    <property type="match status" value="1"/>
</dbReference>
<evidence type="ECO:0000256" key="9">
    <source>
        <dbReference type="RuleBase" id="RU000434"/>
    </source>
</evidence>
<dbReference type="InterPro" id="IPR007645">
    <property type="entry name" value="RNA_pol_Rpb2_3"/>
</dbReference>
<evidence type="ECO:0000256" key="5">
    <source>
        <dbReference type="ARBA" id="ARBA00022695"/>
    </source>
</evidence>
<dbReference type="GO" id="GO:0000428">
    <property type="term" value="C:DNA-directed RNA polymerase complex"/>
    <property type="evidence" value="ECO:0007669"/>
    <property type="project" value="UniProtKB-KW"/>
</dbReference>
<dbReference type="GO" id="GO:0032549">
    <property type="term" value="F:ribonucleoside binding"/>
    <property type="evidence" value="ECO:0007669"/>
    <property type="project" value="InterPro"/>
</dbReference>
<dbReference type="GO" id="GO:0003677">
    <property type="term" value="F:DNA binding"/>
    <property type="evidence" value="ECO:0007669"/>
    <property type="project" value="UniProtKB-UniRule"/>
</dbReference>
<evidence type="ECO:0000256" key="2">
    <source>
        <dbReference type="ARBA" id="ARBA00006835"/>
    </source>
</evidence>
<reference evidence="16" key="1">
    <citation type="submission" date="2015-05" db="EMBL/GenBank/DDBJ databases">
        <title>Five gymnosperm plastomes reveal rampant rearrangements in Cupressophytes and the retention of ndh pseudogenes in Abies sibirica and Pinus sylvestris.</title>
        <authorList>
            <person name="Wu Z."/>
            <person name="Arvestad L."/>
            <person name="Thompson S.L."/>
        </authorList>
    </citation>
    <scope>NUCLEOTIDE SEQUENCE</scope>
</reference>
<dbReference type="InterPro" id="IPR007642">
    <property type="entry name" value="RNA_pol_Rpb2_2"/>
</dbReference>
<dbReference type="EC" id="2.7.7.6" evidence="8 10"/>
<evidence type="ECO:0000259" key="13">
    <source>
        <dbReference type="Pfam" id="PF04561"/>
    </source>
</evidence>
<dbReference type="NCBIfam" id="NF001616">
    <property type="entry name" value="PRK00405.1"/>
    <property type="match status" value="1"/>
</dbReference>
<protein>
    <recommendedName>
        <fullName evidence="8 10">DNA-directed RNA polymerase subunit beta</fullName>
        <shortName evidence="8">RNAP subunit beta</shortName>
        <ecNumber evidence="8 10">2.7.7.6</ecNumber>
    </recommendedName>
    <alternativeName>
        <fullName evidence="8">RNA polymerase subunit beta</fullName>
    </alternativeName>
    <alternativeName>
        <fullName evidence="8">Transcriptase subunit beta</fullName>
    </alternativeName>
</protein>
<dbReference type="EMBL" id="KP099649">
    <property type="protein sequence ID" value="AJE71467.1"/>
    <property type="molecule type" value="Genomic_DNA"/>
</dbReference>
<name>A0A0B5EDD7_GNEGN</name>
<dbReference type="HAMAP" id="MF_01321">
    <property type="entry name" value="RNApol_bact_RpoB"/>
    <property type="match status" value="1"/>
</dbReference>
<keyword evidence="15" id="KW-0934">Plastid</keyword>
<dbReference type="GeneID" id="22975644"/>
<feature type="domain" description="RNA polymerase Rpb2" evidence="12">
    <location>
        <begin position="1021"/>
        <end position="1095"/>
    </location>
</feature>
<comment type="subunit">
    <text evidence="8">The RNAP catalytic core consists of 2 alpha, 1 beta, 1 beta' and 1 omega subunit. When a sigma factor is associated with the core the holoenzyme is formed, which can initiate transcription.</text>
</comment>
<organism evidence="15">
    <name type="scientific">Gnetum gnemon</name>
    <name type="common">Spanish joint-fir</name>
    <name type="synonym">Gnetum acutatum</name>
    <dbReference type="NCBI Taxonomy" id="3382"/>
    <lineage>
        <taxon>Eukaryota</taxon>
        <taxon>Viridiplantae</taxon>
        <taxon>Streptophyta</taxon>
        <taxon>Embryophyta</taxon>
        <taxon>Tracheophyta</taxon>
        <taxon>Spermatophyta</taxon>
        <taxon>Gnetopsida</taxon>
        <taxon>Gnetidae</taxon>
        <taxon>Gnetales</taxon>
        <taxon>Gnetaceae</taxon>
        <taxon>Gnetum</taxon>
    </lineage>
</organism>
<evidence type="ECO:0000256" key="6">
    <source>
        <dbReference type="ARBA" id="ARBA00023163"/>
    </source>
</evidence>
<evidence type="ECO:0000259" key="14">
    <source>
        <dbReference type="Pfam" id="PF04565"/>
    </source>
</evidence>
<dbReference type="Pfam" id="PF04565">
    <property type="entry name" value="RNA_pol_Rpb2_3"/>
    <property type="match status" value="1"/>
</dbReference>
<comment type="similarity">
    <text evidence="2 8 9">Belongs to the RNA polymerase beta chain family.</text>
</comment>
<evidence type="ECO:0000256" key="3">
    <source>
        <dbReference type="ARBA" id="ARBA00022478"/>
    </source>
</evidence>
<dbReference type="InterPro" id="IPR037034">
    <property type="entry name" value="RNA_pol_Rpb2_2_sf"/>
</dbReference>
<sequence>MQFDEKKETFTIPEFGQIQLEGFCRFIEYDLLDKFVKFPKIENTQKEVEFLFDKNYKIIEPSIKEKDAVYQRLTFSSKLFVPAFFIYWNKIKQKKIIYLGEIPLMNNNGTFLINGNYRVVVNQLIRSPGIYYSLERKRTGNIYTSTLISDCGGRLKFEIDIKQNIWIRISRKKKVSILVFFFAMGLNIEEILKNTYYIKGFEGWGLICNEKLKHKLSRKKGAIFTFYEELGSRGDNNDFVFSESLSESLYKKFTNFLSKRCKLGRIGRRNLNKKLNLEIPDNEIFLLPQDVLAIIDYLIKVSYGVGTVDNIDHLQNRRFFSVADLLKKEVGLALNRVKVLIQKTMQTTEVLRKKKNKRIMLPEIPLVSTQITKTLKHFFGLHPLSQFLEQTNSLAEILHARKVSFLGPGGLTERTANFRARDIHPSYYGRFCPINTPEGQNAGLIASLAISAKINEFGFLESPFYKVAKKYQKAKKIVYLSPSEDVYYRIALGNCLSVDQKIPEKKNTPTQYHQEFLSIAWEQIHFRSFLPLQYFSIGVSLIPFLEHNDATRALMGSNMQRQAVPSVQPEKCIVGTGLEGQVALDSGALAISTQEGRIQYSDAATIVSVLKGNTTQTELQIYQRSNSNTLMHQKTNVSQGKYVRKGQILADGAATLGGEICLGKNILVAYMPWQGYNFEDAILISECLIYKDIFTSFHITRYETTICTAECEKITREIPRLATYSLRHLDKNGLVRVGSWVQPGDVLVGKLKPRSSEDFSRFPELRLLQDLFFTSPIKETCLRANGKGRVIDVNWSKLQAFCKDDLEKGHQDDDTEDIYDEAEDVLEKVYQLNNYNLSSDSEKVYVYLLEKRKIQVGDKVAGRHGNKGIVSIVLSRQDMPFLQNGIPLDMVLNPLGVPSRMNVGQIFECLLGLAGTLMNKHYRIPPFDERYEQEASRKLVFYELYKASEQTANPWVFELEHLGKTQVFDGITGEIFEQPVTTGNAYILKLIHQVNDKMHTRSTGNYARITQQPVQGKSKGGGQRLGEMEVWALESFGVAYVLREMLTVKADHMRARKKILRSILDGHSVPKADSATESFRVLSKELNSLALDLNHTIISGKYFNVDRIEV</sequence>
<dbReference type="InterPro" id="IPR010243">
    <property type="entry name" value="RNA_pol_bsu_bac"/>
</dbReference>
<dbReference type="Pfam" id="PF04560">
    <property type="entry name" value="RNA_pol_Rpb2_7"/>
    <property type="match status" value="1"/>
</dbReference>
<dbReference type="InterPro" id="IPR037033">
    <property type="entry name" value="DNA-dir_RNAP_su2_hyb_sf"/>
</dbReference>
<gene>
    <name evidence="8 15" type="primary">rpoB</name>
</gene>
<keyword evidence="6 8" id="KW-0804">Transcription</keyword>
<evidence type="ECO:0000313" key="15">
    <source>
        <dbReference type="EMBL" id="AJE71467.1"/>
    </source>
</evidence>
<reference evidence="15" key="2">
    <citation type="journal article" date="2016" name="New Phytol.">
        <title>Evolutionary dynamics of the plastid inverted repeat: the effects of expansion, contraction, and loss on substitution rates.</title>
        <authorList>
            <person name="Zhu A."/>
            <person name="Guo W."/>
            <person name="Gupta S."/>
            <person name="Fan W."/>
            <person name="Mower J.P."/>
        </authorList>
    </citation>
    <scope>NUCLEOTIDE SEQUENCE</scope>
</reference>
<evidence type="ECO:0000259" key="12">
    <source>
        <dbReference type="Pfam" id="PF04560"/>
    </source>
</evidence>
<keyword evidence="3 8" id="KW-0240">DNA-directed RNA polymerase</keyword>
<dbReference type="InterPro" id="IPR007641">
    <property type="entry name" value="RNA_pol_Rpb2_7"/>
</dbReference>
<dbReference type="EMBL" id="KR476377">
    <property type="protein sequence ID" value="ALK01122.1"/>
    <property type="molecule type" value="Genomic_DNA"/>
</dbReference>
<dbReference type="CDD" id="cd00653">
    <property type="entry name" value="RNA_pol_B_RPB2"/>
    <property type="match status" value="1"/>
</dbReference>
<dbReference type="Gene3D" id="2.30.150.10">
    <property type="entry name" value="DNA-directed RNA polymerase, beta subunit, external 1 domain"/>
    <property type="match status" value="1"/>
</dbReference>
<proteinExistence type="inferred from homology"/>
<dbReference type="GO" id="GO:0003899">
    <property type="term" value="F:DNA-directed RNA polymerase activity"/>
    <property type="evidence" value="ECO:0007669"/>
    <property type="project" value="UniProtKB-UniRule"/>
</dbReference>
<geneLocation type="plastid" evidence="15"/>
<evidence type="ECO:0000256" key="8">
    <source>
        <dbReference type="HAMAP-Rule" id="MF_01321"/>
    </source>
</evidence>
<dbReference type="Gene3D" id="2.40.50.100">
    <property type="match status" value="1"/>
</dbReference>
<keyword evidence="4 8" id="KW-0808">Transferase</keyword>
<dbReference type="RefSeq" id="YP_009117839.1">
    <property type="nucleotide sequence ID" value="NC_026301.1"/>
</dbReference>
<dbReference type="GO" id="GO:0006351">
    <property type="term" value="P:DNA-templated transcription"/>
    <property type="evidence" value="ECO:0007669"/>
    <property type="project" value="UniProtKB-UniRule"/>
</dbReference>
<comment type="function">
    <text evidence="1 8 10">DNA-dependent RNA polymerase catalyzes the transcription of DNA into RNA using the four ribonucleoside triphosphates as substrates.</text>
</comment>
<evidence type="ECO:0000313" key="16">
    <source>
        <dbReference type="EMBL" id="ALK01122.1"/>
    </source>
</evidence>
<comment type="catalytic activity">
    <reaction evidence="7 8 10">
        <text>RNA(n) + a ribonucleoside 5'-triphosphate = RNA(n+1) + diphosphate</text>
        <dbReference type="Rhea" id="RHEA:21248"/>
        <dbReference type="Rhea" id="RHEA-COMP:14527"/>
        <dbReference type="Rhea" id="RHEA-COMP:17342"/>
        <dbReference type="ChEBI" id="CHEBI:33019"/>
        <dbReference type="ChEBI" id="CHEBI:61557"/>
        <dbReference type="ChEBI" id="CHEBI:140395"/>
        <dbReference type="EC" id="2.7.7.6"/>
    </reaction>
</comment>
<evidence type="ECO:0000256" key="1">
    <source>
        <dbReference type="ARBA" id="ARBA00004026"/>
    </source>
</evidence>
<evidence type="ECO:0000259" key="11">
    <source>
        <dbReference type="Pfam" id="PF00562"/>
    </source>
</evidence>
<keyword evidence="5 8" id="KW-0548">Nucleotidyltransferase</keyword>
<feature type="domain" description="DNA-directed RNA polymerase subunit 2 hybrid-binding" evidence="11">
    <location>
        <begin position="595"/>
        <end position="1019"/>
    </location>
</feature>
<comment type="subunit">
    <text evidence="10">In plastids the minimal PEP RNA polymerase catalytic core is composed of four subunits: alpha, beta, beta', and beta''. When a (nuclear-encoded) sigma factor is associated with the core the holoenzyme is formed, which can initiate transcription.</text>
</comment>
<evidence type="ECO:0000256" key="7">
    <source>
        <dbReference type="ARBA" id="ARBA00048552"/>
    </source>
</evidence>
<dbReference type="InterPro" id="IPR007120">
    <property type="entry name" value="DNA-dir_RNAP_su2_dom"/>
</dbReference>
<dbReference type="AlphaFoldDB" id="A0A0B5EDD7"/>
<feature type="domain" description="RNA polymerase Rpb2" evidence="14">
    <location>
        <begin position="386"/>
        <end position="454"/>
    </location>
</feature>
<dbReference type="InterPro" id="IPR014724">
    <property type="entry name" value="RNA_pol_RPB2_OB-fold"/>
</dbReference>
<dbReference type="Gene3D" id="3.90.1110.10">
    <property type="entry name" value="RNA polymerase Rpb2, domain 2"/>
    <property type="match status" value="1"/>
</dbReference>
<dbReference type="SUPFAM" id="SSF64484">
    <property type="entry name" value="beta and beta-prime subunits of DNA dependent RNA-polymerase"/>
    <property type="match status" value="1"/>
</dbReference>
<dbReference type="Gene3D" id="3.90.1100.10">
    <property type="match status" value="1"/>
</dbReference>
<evidence type="ECO:0000256" key="10">
    <source>
        <dbReference type="RuleBase" id="RU363031"/>
    </source>
</evidence>
<evidence type="ECO:0000256" key="4">
    <source>
        <dbReference type="ARBA" id="ARBA00022679"/>
    </source>
</evidence>
<dbReference type="InterPro" id="IPR042107">
    <property type="entry name" value="DNA-dir_RNA_pol_bsu_ext_1_sf"/>
</dbReference>
<dbReference type="InterPro" id="IPR015712">
    <property type="entry name" value="DNA-dir_RNA_pol_su2"/>
</dbReference>
<dbReference type="PROSITE" id="PS01166">
    <property type="entry name" value="RNA_POL_BETA"/>
    <property type="match status" value="1"/>
</dbReference>
<feature type="domain" description="RNA polymerase Rpb2" evidence="13">
    <location>
        <begin position="126"/>
        <end position="318"/>
    </location>
</feature>
<dbReference type="Gene3D" id="2.40.50.150">
    <property type="match status" value="1"/>
</dbReference>
<dbReference type="InterPro" id="IPR007121">
    <property type="entry name" value="RNA_pol_bsu_CS"/>
</dbReference>
<dbReference type="Gene3D" id="2.40.270.10">
    <property type="entry name" value="DNA-directed RNA polymerase, subunit 2, domain 6"/>
    <property type="match status" value="2"/>
</dbReference>
<accession>A0A0B5EDD7</accession>
<dbReference type="Gene3D" id="3.90.1800.10">
    <property type="entry name" value="RNA polymerase alpha subunit dimerisation domain"/>
    <property type="match status" value="1"/>
</dbReference>
<dbReference type="Pfam" id="PF04561">
    <property type="entry name" value="RNA_pol_Rpb2_2"/>
    <property type="match status" value="1"/>
</dbReference>
<dbReference type="Pfam" id="PF00562">
    <property type="entry name" value="RNA_pol_Rpb2_6"/>
    <property type="match status" value="1"/>
</dbReference>
<keyword evidence="16" id="KW-0150">Chloroplast</keyword>